<protein>
    <submittedName>
        <fullName evidence="1">Uncharacterized protein</fullName>
    </submittedName>
</protein>
<dbReference type="Proteomes" id="UP001596147">
    <property type="component" value="Unassembled WGS sequence"/>
</dbReference>
<comment type="caution">
    <text evidence="1">The sequence shown here is derived from an EMBL/GenBank/DDBJ whole genome shotgun (WGS) entry which is preliminary data.</text>
</comment>
<evidence type="ECO:0000313" key="1">
    <source>
        <dbReference type="EMBL" id="MFC5465726.1"/>
    </source>
</evidence>
<evidence type="ECO:0000313" key="2">
    <source>
        <dbReference type="Proteomes" id="UP001596147"/>
    </source>
</evidence>
<gene>
    <name evidence="1" type="ORF">ACFPM4_13315</name>
</gene>
<dbReference type="EMBL" id="JBHSMC010000016">
    <property type="protein sequence ID" value="MFC5465726.1"/>
    <property type="molecule type" value="Genomic_DNA"/>
</dbReference>
<accession>A0ABW0LLL7</accession>
<name>A0ABW0LLL7_9BACI</name>
<organism evidence="1 2">
    <name type="scientific">Lederbergia graminis</name>
    <dbReference type="NCBI Taxonomy" id="735518"/>
    <lineage>
        <taxon>Bacteria</taxon>
        <taxon>Bacillati</taxon>
        <taxon>Bacillota</taxon>
        <taxon>Bacilli</taxon>
        <taxon>Bacillales</taxon>
        <taxon>Bacillaceae</taxon>
        <taxon>Lederbergia</taxon>
    </lineage>
</organism>
<keyword evidence="2" id="KW-1185">Reference proteome</keyword>
<dbReference type="RefSeq" id="WP_144921766.1">
    <property type="nucleotide sequence ID" value="NZ_JBHSMC010000016.1"/>
</dbReference>
<proteinExistence type="predicted"/>
<reference evidence="2" key="1">
    <citation type="journal article" date="2019" name="Int. J. Syst. Evol. Microbiol.">
        <title>The Global Catalogue of Microorganisms (GCM) 10K type strain sequencing project: providing services to taxonomists for standard genome sequencing and annotation.</title>
        <authorList>
            <consortium name="The Broad Institute Genomics Platform"/>
            <consortium name="The Broad Institute Genome Sequencing Center for Infectious Disease"/>
            <person name="Wu L."/>
            <person name="Ma J."/>
        </authorList>
    </citation>
    <scope>NUCLEOTIDE SEQUENCE [LARGE SCALE GENOMIC DNA]</scope>
    <source>
        <strain evidence="2">CGMCC 1.12237</strain>
    </source>
</reference>
<sequence length="85" mass="9834">MIDFFDNGDAKLYEDRYQLYVNGDYIGDKTLKNMSDNLSDVDSFLKNKGFRQFKSQLEGDHYNIEASTDEAEGISDALFVYVNNR</sequence>